<evidence type="ECO:0000313" key="3">
    <source>
        <dbReference type="Proteomes" id="UP000829196"/>
    </source>
</evidence>
<proteinExistence type="predicted"/>
<feature type="transmembrane region" description="Helical" evidence="1">
    <location>
        <begin position="183"/>
        <end position="204"/>
    </location>
</feature>
<feature type="transmembrane region" description="Helical" evidence="1">
    <location>
        <begin position="243"/>
        <end position="261"/>
    </location>
</feature>
<gene>
    <name evidence="2" type="ORF">KFK09_003615</name>
</gene>
<keyword evidence="1" id="KW-1133">Transmembrane helix</keyword>
<accession>A0A8T3C1T2</accession>
<keyword evidence="1" id="KW-0812">Transmembrane</keyword>
<keyword evidence="3" id="KW-1185">Reference proteome</keyword>
<protein>
    <submittedName>
        <fullName evidence="2">Uncharacterized protein</fullName>
    </submittedName>
</protein>
<reference evidence="2" key="1">
    <citation type="journal article" date="2022" name="Front. Genet.">
        <title>Chromosome-Scale Assembly of the Dendrobium nobile Genome Provides Insights Into the Molecular Mechanism of the Biosynthesis of the Medicinal Active Ingredient of Dendrobium.</title>
        <authorList>
            <person name="Xu Q."/>
            <person name="Niu S.-C."/>
            <person name="Li K.-L."/>
            <person name="Zheng P.-J."/>
            <person name="Zhang X.-J."/>
            <person name="Jia Y."/>
            <person name="Liu Y."/>
            <person name="Niu Y.-X."/>
            <person name="Yu L.-H."/>
            <person name="Chen D.-F."/>
            <person name="Zhang G.-Q."/>
        </authorList>
    </citation>
    <scope>NUCLEOTIDE SEQUENCE</scope>
    <source>
        <tissue evidence="2">Leaf</tissue>
    </source>
</reference>
<dbReference type="OrthoDB" id="10633952at2759"/>
<organism evidence="2 3">
    <name type="scientific">Dendrobium nobile</name>
    <name type="common">Orchid</name>
    <dbReference type="NCBI Taxonomy" id="94219"/>
    <lineage>
        <taxon>Eukaryota</taxon>
        <taxon>Viridiplantae</taxon>
        <taxon>Streptophyta</taxon>
        <taxon>Embryophyta</taxon>
        <taxon>Tracheophyta</taxon>
        <taxon>Spermatophyta</taxon>
        <taxon>Magnoliopsida</taxon>
        <taxon>Liliopsida</taxon>
        <taxon>Asparagales</taxon>
        <taxon>Orchidaceae</taxon>
        <taxon>Epidendroideae</taxon>
        <taxon>Malaxideae</taxon>
        <taxon>Dendrobiinae</taxon>
        <taxon>Dendrobium</taxon>
    </lineage>
</organism>
<feature type="transmembrane region" description="Helical" evidence="1">
    <location>
        <begin position="32"/>
        <end position="51"/>
    </location>
</feature>
<sequence>MKKLILLILISPLKVCFFLINWLCPMSELGECTVVFCVVGLLVFLLPFFLLRCSAYTWICYGFFRGYFFYYEVLEVLLVWLSGDFEVGVLVVSGLLSWHPGRGIIWDCSFFLAASDFLDDWMSNFGKGLDVLSELVGYFWFSDKASRVFGMRCLLYYLTVLFKSVILMLLLKIFCRYKNGRIYAWYKVWILFLVLFFVLFFVQFCRRAELIDFKTLWRLLFWVLLLHSPQLELNYFCNSRKRILRLIGFLVFFYFVARWSIRGLEEPPKDCVTAYLYQHVGPFVGFN</sequence>
<evidence type="ECO:0000313" key="2">
    <source>
        <dbReference type="EMBL" id="KAI0524250.1"/>
    </source>
</evidence>
<feature type="transmembrane region" description="Helical" evidence="1">
    <location>
        <begin position="154"/>
        <end position="171"/>
    </location>
</feature>
<comment type="caution">
    <text evidence="2">The sequence shown here is derived from an EMBL/GenBank/DDBJ whole genome shotgun (WGS) entry which is preliminary data.</text>
</comment>
<evidence type="ECO:0000256" key="1">
    <source>
        <dbReference type="SAM" id="Phobius"/>
    </source>
</evidence>
<feature type="transmembrane region" description="Helical" evidence="1">
    <location>
        <begin position="216"/>
        <end position="236"/>
    </location>
</feature>
<dbReference type="Proteomes" id="UP000829196">
    <property type="component" value="Unassembled WGS sequence"/>
</dbReference>
<name>A0A8T3C1T2_DENNO</name>
<dbReference type="AlphaFoldDB" id="A0A8T3C1T2"/>
<dbReference type="EMBL" id="JAGYWB010000004">
    <property type="protein sequence ID" value="KAI0524250.1"/>
    <property type="molecule type" value="Genomic_DNA"/>
</dbReference>
<keyword evidence="1" id="KW-0472">Membrane</keyword>